<dbReference type="OrthoDB" id="6247559at2759"/>
<organism evidence="3">
    <name type="scientific">Echinostoma caproni</name>
    <dbReference type="NCBI Taxonomy" id="27848"/>
    <lineage>
        <taxon>Eukaryota</taxon>
        <taxon>Metazoa</taxon>
        <taxon>Spiralia</taxon>
        <taxon>Lophotrochozoa</taxon>
        <taxon>Platyhelminthes</taxon>
        <taxon>Trematoda</taxon>
        <taxon>Digenea</taxon>
        <taxon>Plagiorchiida</taxon>
        <taxon>Echinostomata</taxon>
        <taxon>Echinostomatoidea</taxon>
        <taxon>Echinostomatidae</taxon>
        <taxon>Echinostoma</taxon>
    </lineage>
</organism>
<sequence length="96" mass="10752">MKVPWPDAFEDGDVRTFLEEFEDGAEMVGIGSDRGSELKFHDQQRSRMEMFLEDFEGVAELAGIRTDCSKLTALPALLKGCARAVLDAARRDPEKM</sequence>
<dbReference type="Proteomes" id="UP000272942">
    <property type="component" value="Unassembled WGS sequence"/>
</dbReference>
<accession>A0A183AX87</accession>
<reference evidence="3" key="1">
    <citation type="submission" date="2016-06" db="UniProtKB">
        <authorList>
            <consortium name="WormBaseParasite"/>
        </authorList>
    </citation>
    <scope>IDENTIFICATION</scope>
</reference>
<dbReference type="WBParaSite" id="ECPE_0001160701-mRNA-1">
    <property type="protein sequence ID" value="ECPE_0001160701-mRNA-1"/>
    <property type="gene ID" value="ECPE_0001160701"/>
</dbReference>
<evidence type="ECO:0000313" key="2">
    <source>
        <dbReference type="Proteomes" id="UP000272942"/>
    </source>
</evidence>
<protein>
    <submittedName>
        <fullName evidence="3">HECT domain-containing protein</fullName>
    </submittedName>
</protein>
<evidence type="ECO:0000313" key="1">
    <source>
        <dbReference type="EMBL" id="VDP88682.1"/>
    </source>
</evidence>
<keyword evidence="2" id="KW-1185">Reference proteome</keyword>
<gene>
    <name evidence="1" type="ORF">ECPE_LOCUS11572</name>
</gene>
<name>A0A183AX87_9TREM</name>
<dbReference type="EMBL" id="UZAN01051095">
    <property type="protein sequence ID" value="VDP88682.1"/>
    <property type="molecule type" value="Genomic_DNA"/>
</dbReference>
<proteinExistence type="predicted"/>
<evidence type="ECO:0000313" key="3">
    <source>
        <dbReference type="WBParaSite" id="ECPE_0001160701-mRNA-1"/>
    </source>
</evidence>
<reference evidence="1 2" key="2">
    <citation type="submission" date="2018-11" db="EMBL/GenBank/DDBJ databases">
        <authorList>
            <consortium name="Pathogen Informatics"/>
        </authorList>
    </citation>
    <scope>NUCLEOTIDE SEQUENCE [LARGE SCALE GENOMIC DNA]</scope>
    <source>
        <strain evidence="1 2">Egypt</strain>
    </source>
</reference>
<dbReference type="AlphaFoldDB" id="A0A183AX87"/>